<dbReference type="Proteomes" id="UP000281553">
    <property type="component" value="Unassembled WGS sequence"/>
</dbReference>
<accession>A0A3P7M568</accession>
<feature type="transmembrane region" description="Helical" evidence="1">
    <location>
        <begin position="63"/>
        <end position="85"/>
    </location>
</feature>
<evidence type="ECO:0000256" key="1">
    <source>
        <dbReference type="SAM" id="Phobius"/>
    </source>
</evidence>
<proteinExistence type="predicted"/>
<gene>
    <name evidence="2" type="ORF">DILT_LOCUS13322</name>
</gene>
<evidence type="ECO:0008006" key="4">
    <source>
        <dbReference type="Google" id="ProtNLM"/>
    </source>
</evidence>
<dbReference type="OrthoDB" id="410267at2759"/>
<keyword evidence="1" id="KW-1133">Transmembrane helix</keyword>
<dbReference type="EMBL" id="UYRU01069791">
    <property type="protein sequence ID" value="VDN19017.1"/>
    <property type="molecule type" value="Genomic_DNA"/>
</dbReference>
<protein>
    <recommendedName>
        <fullName evidence="4">Major facilitator superfamily (MFS) profile domain-containing protein</fullName>
    </recommendedName>
</protein>
<evidence type="ECO:0000313" key="2">
    <source>
        <dbReference type="EMBL" id="VDN19017.1"/>
    </source>
</evidence>
<feature type="transmembrane region" description="Helical" evidence="1">
    <location>
        <begin position="30"/>
        <end position="51"/>
    </location>
</feature>
<keyword evidence="1" id="KW-0812">Transmembrane</keyword>
<dbReference type="AlphaFoldDB" id="A0A3P7M568"/>
<reference evidence="2 3" key="1">
    <citation type="submission" date="2018-11" db="EMBL/GenBank/DDBJ databases">
        <authorList>
            <consortium name="Pathogen Informatics"/>
        </authorList>
    </citation>
    <scope>NUCLEOTIDE SEQUENCE [LARGE SCALE GENOMIC DNA]</scope>
</reference>
<name>A0A3P7M568_DIBLA</name>
<sequence length="106" mass="11351">MFVNNLFYSAVLITFPFVSRAPAAGPYLYAIWTVLMFICIGGNFVLLPFGISSAFGHKYFATIYGIVFAAFTPGSIIGGVIVSVVTLEENTMGIFVGCGCIIFVGE</sequence>
<keyword evidence="3" id="KW-1185">Reference proteome</keyword>
<keyword evidence="1" id="KW-0472">Membrane</keyword>
<organism evidence="2 3">
    <name type="scientific">Dibothriocephalus latus</name>
    <name type="common">Fish tapeworm</name>
    <name type="synonym">Diphyllobothrium latum</name>
    <dbReference type="NCBI Taxonomy" id="60516"/>
    <lineage>
        <taxon>Eukaryota</taxon>
        <taxon>Metazoa</taxon>
        <taxon>Spiralia</taxon>
        <taxon>Lophotrochozoa</taxon>
        <taxon>Platyhelminthes</taxon>
        <taxon>Cestoda</taxon>
        <taxon>Eucestoda</taxon>
        <taxon>Diphyllobothriidea</taxon>
        <taxon>Diphyllobothriidae</taxon>
        <taxon>Dibothriocephalus</taxon>
    </lineage>
</organism>
<evidence type="ECO:0000313" key="3">
    <source>
        <dbReference type="Proteomes" id="UP000281553"/>
    </source>
</evidence>